<name>A1WTM9_HALHL</name>
<reference evidence="2" key="1">
    <citation type="submission" date="2006-12" db="EMBL/GenBank/DDBJ databases">
        <title>Complete sequence of Halorhodospira halophila SL1.</title>
        <authorList>
            <consortium name="US DOE Joint Genome Institute"/>
            <person name="Copeland A."/>
            <person name="Lucas S."/>
            <person name="Lapidus A."/>
            <person name="Barry K."/>
            <person name="Detter J.C."/>
            <person name="Glavina del Rio T."/>
            <person name="Hammon N."/>
            <person name="Israni S."/>
            <person name="Dalin E."/>
            <person name="Tice H."/>
            <person name="Pitluck S."/>
            <person name="Saunders E."/>
            <person name="Brettin T."/>
            <person name="Bruce D."/>
            <person name="Han C."/>
            <person name="Tapia R."/>
            <person name="Schmutz J."/>
            <person name="Larimer F."/>
            <person name="Land M."/>
            <person name="Hauser L."/>
            <person name="Kyrpides N."/>
            <person name="Mikhailova N."/>
            <person name="Hoff W."/>
            <person name="Richardson P."/>
        </authorList>
    </citation>
    <scope>NUCLEOTIDE SEQUENCE [LARGE SCALE GENOMIC DNA]</scope>
    <source>
        <strain evidence="2">DSM 244 / SL1</strain>
    </source>
</reference>
<gene>
    <name evidence="1" type="ordered locus">Hhal_0247</name>
</gene>
<keyword evidence="2" id="KW-1185">Reference proteome</keyword>
<dbReference type="RefSeq" id="WP_011813064.1">
    <property type="nucleotide sequence ID" value="NC_008789.1"/>
</dbReference>
<sequence length="172" mass="19970">MRMLISALMMFLIIMIVLAFARDHLRPAEEADLRLTELTAETPRDELEDRLAKVEFDCTDDETGLETGERVCFAPISRADEYHANYLALFFDSDNALAAVNIVLDPGEHEANHERLREALGDPTRRIEDAFTWLVWERDEHLILTQEEPPEDDAPTLMWFRDAELMERLLPR</sequence>
<protein>
    <submittedName>
        <fullName evidence="1">Uncharacterized protein</fullName>
    </submittedName>
</protein>
<evidence type="ECO:0000313" key="2">
    <source>
        <dbReference type="Proteomes" id="UP000000647"/>
    </source>
</evidence>
<organism evidence="1 2">
    <name type="scientific">Halorhodospira halophila (strain DSM 244 / SL1)</name>
    <name type="common">Ectothiorhodospira halophila (strain DSM 244 / SL1)</name>
    <dbReference type="NCBI Taxonomy" id="349124"/>
    <lineage>
        <taxon>Bacteria</taxon>
        <taxon>Pseudomonadati</taxon>
        <taxon>Pseudomonadota</taxon>
        <taxon>Gammaproteobacteria</taxon>
        <taxon>Chromatiales</taxon>
        <taxon>Ectothiorhodospiraceae</taxon>
        <taxon>Halorhodospira</taxon>
    </lineage>
</organism>
<dbReference type="KEGG" id="hha:Hhal_0247"/>
<evidence type="ECO:0000313" key="1">
    <source>
        <dbReference type="EMBL" id="ABM61041.1"/>
    </source>
</evidence>
<dbReference type="OrthoDB" id="9846236at2"/>
<dbReference type="HOGENOM" id="CLU_1553139_0_0_6"/>
<dbReference type="STRING" id="349124.Hhal_0247"/>
<dbReference type="EMBL" id="CP000544">
    <property type="protein sequence ID" value="ABM61041.1"/>
    <property type="molecule type" value="Genomic_DNA"/>
</dbReference>
<dbReference type="Proteomes" id="UP000000647">
    <property type="component" value="Chromosome"/>
</dbReference>
<dbReference type="AlphaFoldDB" id="A1WTM9"/>
<reference evidence="1 2" key="2">
    <citation type="journal article" date="2013" name="Stand. Genomic Sci.">
        <title>Complete genome sequence of Halorhodospira halophila SL1.</title>
        <authorList>
            <person name="Challacombe J.F."/>
            <person name="Majid S."/>
            <person name="Deole R."/>
            <person name="Brettin T.S."/>
            <person name="Bruce D."/>
            <person name="Delano S.F."/>
            <person name="Detter J.C."/>
            <person name="Gleasner C.D."/>
            <person name="Han C.S."/>
            <person name="Misra M."/>
            <person name="Reitenga K.G."/>
            <person name="Mikhailova N."/>
            <person name="Woyke T."/>
            <person name="Pitluck S."/>
            <person name="Nolan M."/>
            <person name="Land M.L."/>
            <person name="Saunders E."/>
            <person name="Tapia R."/>
            <person name="Lapidus A."/>
            <person name="Ivanova N."/>
            <person name="Hoff W.D."/>
        </authorList>
    </citation>
    <scope>NUCLEOTIDE SEQUENCE [LARGE SCALE GENOMIC DNA]</scope>
    <source>
        <strain evidence="2">DSM 244 / SL1</strain>
    </source>
</reference>
<accession>A1WTM9</accession>
<proteinExistence type="predicted"/>